<dbReference type="RefSeq" id="WP_016875677.1">
    <property type="nucleotide sequence ID" value="NZ_AJLN01000098.1"/>
</dbReference>
<keyword evidence="5" id="KW-0813">Transport</keyword>
<keyword evidence="5" id="KW-1134">Transmembrane beta strand</keyword>
<comment type="caution">
    <text evidence="8">The sequence shown here is derived from an EMBL/GenBank/DDBJ whole genome shotgun (WGS) entry which is preliminary data.</text>
</comment>
<keyword evidence="5" id="KW-0998">Cell outer membrane</keyword>
<accession>A0A3S1ACA9</accession>
<gene>
    <name evidence="8" type="ORF">PCC6912_48040</name>
</gene>
<evidence type="ECO:0000256" key="5">
    <source>
        <dbReference type="PROSITE-ProRule" id="PRU01360"/>
    </source>
</evidence>
<evidence type="ECO:0000313" key="9">
    <source>
        <dbReference type="Proteomes" id="UP000268857"/>
    </source>
</evidence>
<sequence>MRRVPTVELFDSDEGLIFDLTPATSSAQQPPQTQPTPEPDQPETPSAEGDESIELVVTGEQDGYSVPETSTATRTDTPLRDIPQSIQVVPRQVIEDQGAVRIEEALRNVSGVSVSNPSGGQGTSFNARGFGLRQLRNGFLDCYYSWRTFDDFGDAFSAVLMS</sequence>
<dbReference type="InterPro" id="IPR037066">
    <property type="entry name" value="Plug_dom_sf"/>
</dbReference>
<evidence type="ECO:0000256" key="2">
    <source>
        <dbReference type="ARBA" id="ARBA00022729"/>
    </source>
</evidence>
<proteinExistence type="inferred from homology"/>
<dbReference type="InterPro" id="IPR039426">
    <property type="entry name" value="TonB-dep_rcpt-like"/>
</dbReference>
<comment type="subcellular location">
    <subcellularLocation>
        <location evidence="5">Cell outer membrane</location>
        <topology evidence="5">Multi-pass membrane protein</topology>
    </subcellularLocation>
</comment>
<protein>
    <recommendedName>
        <fullName evidence="7">TonB-dependent receptor plug domain-containing protein</fullName>
    </recommendedName>
</protein>
<keyword evidence="5" id="KW-0812">Transmembrane</keyword>
<keyword evidence="3" id="KW-0408">Iron</keyword>
<feature type="region of interest" description="Disordered" evidence="6">
    <location>
        <begin position="1"/>
        <end position="78"/>
    </location>
</feature>
<feature type="compositionally biased region" description="Polar residues" evidence="6">
    <location>
        <begin position="67"/>
        <end position="76"/>
    </location>
</feature>
<dbReference type="InterPro" id="IPR012910">
    <property type="entry name" value="Plug_dom"/>
</dbReference>
<feature type="compositionally biased region" description="Low complexity" evidence="6">
    <location>
        <begin position="21"/>
        <end position="31"/>
    </location>
</feature>
<dbReference type="PANTHER" id="PTHR32552">
    <property type="entry name" value="FERRICHROME IRON RECEPTOR-RELATED"/>
    <property type="match status" value="1"/>
</dbReference>
<keyword evidence="4" id="KW-0406">Ion transport</keyword>
<keyword evidence="2" id="KW-0732">Signal</keyword>
<evidence type="ECO:0000256" key="3">
    <source>
        <dbReference type="ARBA" id="ARBA00023004"/>
    </source>
</evidence>
<name>A0A3S1ACA9_CHLFR</name>
<organism evidence="8 9">
    <name type="scientific">Chlorogloeopsis fritschii PCC 6912</name>
    <dbReference type="NCBI Taxonomy" id="211165"/>
    <lineage>
        <taxon>Bacteria</taxon>
        <taxon>Bacillati</taxon>
        <taxon>Cyanobacteriota</taxon>
        <taxon>Cyanophyceae</taxon>
        <taxon>Nostocales</taxon>
        <taxon>Chlorogloeopsidaceae</taxon>
        <taxon>Chlorogloeopsis</taxon>
    </lineage>
</organism>
<reference evidence="8 9" key="1">
    <citation type="journal article" date="2019" name="Genome Biol. Evol.">
        <title>Day and night: Metabolic profiles and evolutionary relationships of six axenic non-marine cyanobacteria.</title>
        <authorList>
            <person name="Will S.E."/>
            <person name="Henke P."/>
            <person name="Boedeker C."/>
            <person name="Huang S."/>
            <person name="Brinkmann H."/>
            <person name="Rohde M."/>
            <person name="Jarek M."/>
            <person name="Friedl T."/>
            <person name="Seufert S."/>
            <person name="Schumacher M."/>
            <person name="Overmann J."/>
            <person name="Neumann-Schaal M."/>
            <person name="Petersen J."/>
        </authorList>
    </citation>
    <scope>NUCLEOTIDE SEQUENCE [LARGE SCALE GENOMIC DNA]</scope>
    <source>
        <strain evidence="8 9">PCC 6912</strain>
    </source>
</reference>
<dbReference type="PROSITE" id="PS52016">
    <property type="entry name" value="TONB_DEPENDENT_REC_3"/>
    <property type="match status" value="1"/>
</dbReference>
<feature type="domain" description="TonB-dependent receptor plug" evidence="7">
    <location>
        <begin position="79"/>
        <end position="138"/>
    </location>
</feature>
<dbReference type="EMBL" id="RSCJ01000024">
    <property type="protein sequence ID" value="RUR75573.1"/>
    <property type="molecule type" value="Genomic_DNA"/>
</dbReference>
<evidence type="ECO:0000259" key="7">
    <source>
        <dbReference type="Pfam" id="PF07715"/>
    </source>
</evidence>
<dbReference type="GO" id="GO:0009279">
    <property type="term" value="C:cell outer membrane"/>
    <property type="evidence" value="ECO:0007669"/>
    <property type="project" value="UniProtKB-SubCell"/>
</dbReference>
<dbReference type="PANTHER" id="PTHR32552:SF68">
    <property type="entry name" value="FERRICHROME OUTER MEMBRANE TRANSPORTER_PHAGE RECEPTOR"/>
    <property type="match status" value="1"/>
</dbReference>
<dbReference type="Pfam" id="PF07715">
    <property type="entry name" value="Plug"/>
    <property type="match status" value="1"/>
</dbReference>
<keyword evidence="9" id="KW-1185">Reference proteome</keyword>
<dbReference type="STRING" id="211165.GCA_000317285_03767"/>
<evidence type="ECO:0000313" key="8">
    <source>
        <dbReference type="EMBL" id="RUR75573.1"/>
    </source>
</evidence>
<dbReference type="AlphaFoldDB" id="A0A3S1ACA9"/>
<comment type="similarity">
    <text evidence="5">Belongs to the TonB-dependent receptor family.</text>
</comment>
<evidence type="ECO:0000256" key="1">
    <source>
        <dbReference type="ARBA" id="ARBA00022496"/>
    </source>
</evidence>
<dbReference type="Gene3D" id="2.170.130.10">
    <property type="entry name" value="TonB-dependent receptor, plug domain"/>
    <property type="match status" value="1"/>
</dbReference>
<dbReference type="Proteomes" id="UP000268857">
    <property type="component" value="Unassembled WGS sequence"/>
</dbReference>
<keyword evidence="5" id="KW-0472">Membrane</keyword>
<dbReference type="SUPFAM" id="SSF56935">
    <property type="entry name" value="Porins"/>
    <property type="match status" value="1"/>
</dbReference>
<evidence type="ECO:0000256" key="4">
    <source>
        <dbReference type="ARBA" id="ARBA00023065"/>
    </source>
</evidence>
<keyword evidence="1" id="KW-0410">Iron transport</keyword>
<dbReference type="GO" id="GO:0015344">
    <property type="term" value="F:siderophore uptake transmembrane transporter activity"/>
    <property type="evidence" value="ECO:0007669"/>
    <property type="project" value="TreeGrafter"/>
</dbReference>
<evidence type="ECO:0000256" key="6">
    <source>
        <dbReference type="SAM" id="MobiDB-lite"/>
    </source>
</evidence>